<dbReference type="GO" id="GO:0006368">
    <property type="term" value="P:transcription elongation by RNA polymerase II"/>
    <property type="evidence" value="ECO:0007669"/>
    <property type="project" value="InterPro"/>
</dbReference>
<dbReference type="InterPro" id="IPR031336">
    <property type="entry name" value="CDC73_C"/>
</dbReference>
<reference evidence="6" key="1">
    <citation type="submission" date="2020-09" db="EMBL/GenBank/DDBJ databases">
        <title>Comparative genome analyses of four rice-infecting Rhizoctonia solani isolates reveal extensive enrichment of homogalacturonan modification genes.</title>
        <authorList>
            <person name="Lee D.-Y."/>
            <person name="Jeon J."/>
            <person name="Kim K.-T."/>
            <person name="Cheong K."/>
            <person name="Song H."/>
            <person name="Choi G."/>
            <person name="Ko J."/>
            <person name="Opiyo S.O."/>
            <person name="Zuo S."/>
            <person name="Madhav S."/>
            <person name="Lee Y.-H."/>
            <person name="Wang G.-L."/>
        </authorList>
    </citation>
    <scope>NUCLEOTIDE SEQUENCE</scope>
    <source>
        <strain evidence="6">AG1-IA B2</strain>
    </source>
</reference>
<comment type="caution">
    <text evidence="6">The sequence shown here is derived from an EMBL/GenBank/DDBJ whole genome shotgun (WGS) entry which is preliminary data.</text>
</comment>
<name>A0A8H7ILT3_9AGAM</name>
<accession>A0A8H7ILT3</accession>
<dbReference type="GO" id="GO:0016593">
    <property type="term" value="C:Cdc73/Paf1 complex"/>
    <property type="evidence" value="ECO:0007669"/>
    <property type="project" value="InterPro"/>
</dbReference>
<comment type="similarity">
    <text evidence="2">Belongs to the CDC73 family.</text>
</comment>
<dbReference type="InterPro" id="IPR007852">
    <property type="entry name" value="Cdc73/Parafibromin"/>
</dbReference>
<evidence type="ECO:0000313" key="6">
    <source>
        <dbReference type="EMBL" id="KAF8758565.1"/>
    </source>
</evidence>
<evidence type="ECO:0000313" key="7">
    <source>
        <dbReference type="Proteomes" id="UP000614334"/>
    </source>
</evidence>
<dbReference type="Proteomes" id="UP000614334">
    <property type="component" value="Unassembled WGS sequence"/>
</dbReference>
<dbReference type="GO" id="GO:0032968">
    <property type="term" value="P:positive regulation of transcription elongation by RNA polymerase II"/>
    <property type="evidence" value="ECO:0007669"/>
    <property type="project" value="TreeGrafter"/>
</dbReference>
<dbReference type="GO" id="GO:0000993">
    <property type="term" value="F:RNA polymerase II complex binding"/>
    <property type="evidence" value="ECO:0007669"/>
    <property type="project" value="TreeGrafter"/>
</dbReference>
<protein>
    <submittedName>
        <fullName evidence="6">RNA pol II accessory factor, Cdc73 family, C-terminal</fullName>
    </submittedName>
</protein>
<dbReference type="AlphaFoldDB" id="A0A8H7ILT3"/>
<dbReference type="PANTHER" id="PTHR12466">
    <property type="entry name" value="CDC73 DOMAIN PROTEIN"/>
    <property type="match status" value="1"/>
</dbReference>
<evidence type="ECO:0000256" key="2">
    <source>
        <dbReference type="ARBA" id="ARBA00010427"/>
    </source>
</evidence>
<dbReference type="PANTHER" id="PTHR12466:SF8">
    <property type="entry name" value="PARAFIBROMIN"/>
    <property type="match status" value="1"/>
</dbReference>
<evidence type="ECO:0000256" key="1">
    <source>
        <dbReference type="ARBA" id="ARBA00004123"/>
    </source>
</evidence>
<sequence>MDVLGALRDAISQQRPITFLEGTTPTTTLTAATTHIVLSPSLTVARNAPTRFKKDASSSATDPESAPGEFFTIEALLLAWTLKNAGGGDYIRQTKTKGVAGSVGITDRGRVVEWLDNTSPARLAFQTNVFCPASAPRREKREHPFNAADYEVCKRIKLQEIELKDRNSVLRGVKVNNFSNIKTLLASRQKPKEAVKDAPRPDAKVGAKKAKNMHPIIVIPSSPTSLITMYNVKKFLDEASFEPSEAAKSRMIREGNLKVEDVIAIVRRRTESEQPVKYYIVDSVEALSKFGQGGGGDPWDRVVCVLTTGQQWQFKPYKWSEPRQLFHNVKGMYIKWRNDTSQVKDWNVSTLEASLGSRWLEKYKD</sequence>
<keyword evidence="4" id="KW-0539">Nucleus</keyword>
<dbReference type="InterPro" id="IPR038103">
    <property type="entry name" value="CDC73_C_sf"/>
</dbReference>
<dbReference type="EMBL" id="JACYCF010000003">
    <property type="protein sequence ID" value="KAF8758565.1"/>
    <property type="molecule type" value="Genomic_DNA"/>
</dbReference>
<feature type="domain" description="Cell division control protein 73 C-terminal" evidence="5">
    <location>
        <begin position="212"/>
        <end position="362"/>
    </location>
</feature>
<keyword evidence="3" id="KW-0804">Transcription</keyword>
<gene>
    <name evidence="6" type="ORF">RHS01_03142</name>
</gene>
<proteinExistence type="inferred from homology"/>
<dbReference type="Pfam" id="PF05179">
    <property type="entry name" value="CDC73_C"/>
    <property type="match status" value="1"/>
</dbReference>
<dbReference type="Gene3D" id="3.40.50.11990">
    <property type="entry name" value="RNA polymerase II accessory factor, Cdc73 C-terminal domain"/>
    <property type="match status" value="1"/>
</dbReference>
<organism evidence="6 7">
    <name type="scientific">Rhizoctonia solani</name>
    <dbReference type="NCBI Taxonomy" id="456999"/>
    <lineage>
        <taxon>Eukaryota</taxon>
        <taxon>Fungi</taxon>
        <taxon>Dikarya</taxon>
        <taxon>Basidiomycota</taxon>
        <taxon>Agaricomycotina</taxon>
        <taxon>Agaricomycetes</taxon>
        <taxon>Cantharellales</taxon>
        <taxon>Ceratobasidiaceae</taxon>
        <taxon>Rhizoctonia</taxon>
    </lineage>
</organism>
<evidence type="ECO:0000259" key="5">
    <source>
        <dbReference type="Pfam" id="PF05179"/>
    </source>
</evidence>
<comment type="subcellular location">
    <subcellularLocation>
        <location evidence="1">Nucleus</location>
    </subcellularLocation>
</comment>
<evidence type="ECO:0000256" key="4">
    <source>
        <dbReference type="ARBA" id="ARBA00023242"/>
    </source>
</evidence>
<evidence type="ECO:0000256" key="3">
    <source>
        <dbReference type="ARBA" id="ARBA00023163"/>
    </source>
</evidence>